<sequence>MIPLPLVTPDDKRPANAGFAQVMLNNLTGQRSLHATRFFDAGDIICTFGAGSVQTEASYLTVQTDIDRHITLQPEFLQYINHSCGPNVFFNTTSFELEALKAIQPGDELMFFYPSTEWNMAQPFECYCGSSQCLQQIRGAAHLTDDELRPYKLTDFIRHQLQKRKQ</sequence>
<evidence type="ECO:0000313" key="3">
    <source>
        <dbReference type="Proteomes" id="UP000198711"/>
    </source>
</evidence>
<dbReference type="Pfam" id="PF00856">
    <property type="entry name" value="SET"/>
    <property type="match status" value="1"/>
</dbReference>
<dbReference type="InterPro" id="IPR053201">
    <property type="entry name" value="Flavunoidine_N-MTase"/>
</dbReference>
<dbReference type="InterPro" id="IPR046341">
    <property type="entry name" value="SET_dom_sf"/>
</dbReference>
<organism evidence="2 3">
    <name type="scientific">Hydrobacter penzbergensis</name>
    <dbReference type="NCBI Taxonomy" id="1235997"/>
    <lineage>
        <taxon>Bacteria</taxon>
        <taxon>Pseudomonadati</taxon>
        <taxon>Bacteroidota</taxon>
        <taxon>Chitinophagia</taxon>
        <taxon>Chitinophagales</taxon>
        <taxon>Chitinophagaceae</taxon>
        <taxon>Hydrobacter</taxon>
    </lineage>
</organism>
<dbReference type="Gene3D" id="2.170.270.10">
    <property type="entry name" value="SET domain"/>
    <property type="match status" value="1"/>
</dbReference>
<dbReference type="SUPFAM" id="SSF82199">
    <property type="entry name" value="SET domain"/>
    <property type="match status" value="1"/>
</dbReference>
<dbReference type="PANTHER" id="PTHR12350">
    <property type="entry name" value="HISTONE-LYSINE N-METHYLTRANSFERASE-RELATED"/>
    <property type="match status" value="1"/>
</dbReference>
<feature type="domain" description="SET" evidence="1">
    <location>
        <begin position="17"/>
        <end position="114"/>
    </location>
</feature>
<gene>
    <name evidence="2" type="ORF">SAMN05444410_11045</name>
</gene>
<dbReference type="Proteomes" id="UP000198711">
    <property type="component" value="Unassembled WGS sequence"/>
</dbReference>
<accession>A0A8X8IDN9</accession>
<comment type="caution">
    <text evidence="2">The sequence shown here is derived from an EMBL/GenBank/DDBJ whole genome shotgun (WGS) entry which is preliminary data.</text>
</comment>
<proteinExistence type="predicted"/>
<dbReference type="PROSITE" id="PS50280">
    <property type="entry name" value="SET"/>
    <property type="match status" value="1"/>
</dbReference>
<dbReference type="InterPro" id="IPR001214">
    <property type="entry name" value="SET_dom"/>
</dbReference>
<reference evidence="2 3" key="1">
    <citation type="submission" date="2016-10" db="EMBL/GenBank/DDBJ databases">
        <authorList>
            <person name="Varghese N."/>
            <person name="Submissions S."/>
        </authorList>
    </citation>
    <scope>NUCLEOTIDE SEQUENCE [LARGE SCALE GENOMIC DNA]</scope>
    <source>
        <strain evidence="2 3">DSM 25353</strain>
    </source>
</reference>
<evidence type="ECO:0000259" key="1">
    <source>
        <dbReference type="PROSITE" id="PS50280"/>
    </source>
</evidence>
<protein>
    <submittedName>
        <fullName evidence="2">SET domain-containing protein</fullName>
    </submittedName>
</protein>
<dbReference type="PANTHER" id="PTHR12350:SF19">
    <property type="entry name" value="SET DOMAIN-CONTAINING PROTEIN"/>
    <property type="match status" value="1"/>
</dbReference>
<dbReference type="EMBL" id="FNNO01000010">
    <property type="protein sequence ID" value="SDX17572.1"/>
    <property type="molecule type" value="Genomic_DNA"/>
</dbReference>
<keyword evidence="3" id="KW-1185">Reference proteome</keyword>
<dbReference type="AlphaFoldDB" id="A0A8X8IDN9"/>
<dbReference type="RefSeq" id="WP_092724259.1">
    <property type="nucleotide sequence ID" value="NZ_FNNO01000010.1"/>
</dbReference>
<evidence type="ECO:0000313" key="2">
    <source>
        <dbReference type="EMBL" id="SDX17572.1"/>
    </source>
</evidence>
<name>A0A8X8IDN9_9BACT</name>